<dbReference type="GO" id="GO:0005886">
    <property type="term" value="C:plasma membrane"/>
    <property type="evidence" value="ECO:0007669"/>
    <property type="project" value="TreeGrafter"/>
</dbReference>
<dbReference type="SUPFAM" id="SSF52540">
    <property type="entry name" value="P-loop containing nucleoside triphosphate hydrolases"/>
    <property type="match status" value="1"/>
</dbReference>
<keyword evidence="3" id="KW-0067">ATP-binding</keyword>
<protein>
    <submittedName>
        <fullName evidence="5">Type II secretion system protein GspE</fullName>
    </submittedName>
</protein>
<dbReference type="NCBIfam" id="NF007755">
    <property type="entry name" value="PRK10436.1"/>
    <property type="match status" value="1"/>
</dbReference>
<dbReference type="InterPro" id="IPR001482">
    <property type="entry name" value="T2SS/T4SS_dom"/>
</dbReference>
<dbReference type="Gene3D" id="3.40.50.300">
    <property type="entry name" value="P-loop containing nucleotide triphosphate hydrolases"/>
    <property type="match status" value="1"/>
</dbReference>
<accession>A0A2U1U5D2</accession>
<keyword evidence="6" id="KW-1185">Reference proteome</keyword>
<gene>
    <name evidence="5" type="ORF">DDT56_09080</name>
</gene>
<dbReference type="EMBL" id="QDKH01000008">
    <property type="protein sequence ID" value="PWC16878.1"/>
    <property type="molecule type" value="Genomic_DNA"/>
</dbReference>
<feature type="domain" description="Bacterial type II secretion system protein E" evidence="4">
    <location>
        <begin position="299"/>
        <end position="313"/>
    </location>
</feature>
<dbReference type="AlphaFoldDB" id="A0A2U1U5D2"/>
<dbReference type="Gene3D" id="3.30.450.90">
    <property type="match status" value="1"/>
</dbReference>
<evidence type="ECO:0000256" key="2">
    <source>
        <dbReference type="ARBA" id="ARBA00022741"/>
    </source>
</evidence>
<dbReference type="GO" id="GO:0016887">
    <property type="term" value="F:ATP hydrolysis activity"/>
    <property type="evidence" value="ECO:0007669"/>
    <property type="project" value="TreeGrafter"/>
</dbReference>
<dbReference type="PANTHER" id="PTHR30258">
    <property type="entry name" value="TYPE II SECRETION SYSTEM PROTEIN GSPE-RELATED"/>
    <property type="match status" value="1"/>
</dbReference>
<keyword evidence="2" id="KW-0547">Nucleotide-binding</keyword>
<dbReference type="InterPro" id="IPR003593">
    <property type="entry name" value="AAA+_ATPase"/>
</dbReference>
<comment type="similarity">
    <text evidence="1">Belongs to the GSP E family.</text>
</comment>
<evidence type="ECO:0000256" key="3">
    <source>
        <dbReference type="ARBA" id="ARBA00022840"/>
    </source>
</evidence>
<dbReference type="Proteomes" id="UP000296159">
    <property type="component" value="Unassembled WGS sequence"/>
</dbReference>
<evidence type="ECO:0000259" key="4">
    <source>
        <dbReference type="PROSITE" id="PS00662"/>
    </source>
</evidence>
<proteinExistence type="inferred from homology"/>
<dbReference type="PROSITE" id="PS00662">
    <property type="entry name" value="T2SP_E"/>
    <property type="match status" value="1"/>
</dbReference>
<evidence type="ECO:0000313" key="5">
    <source>
        <dbReference type="EMBL" id="PWC16878.1"/>
    </source>
</evidence>
<sequence>MADAQHLAGELQLVCHRYHALLLNMDEQTLSVAVSGEASAEMMAALRFASNRQILLEHWPRARMEQQLKTGAEKTVVKETTEAYQAESESHISDEDAPAVQFINQILRLAIQRRASDIHFEPLPADYRVRLRIDGVLQEASPPPSGLSARITARLKIMGKLNIAERRLPQDGQFSIMLDRQSCSLRIATLPVHHGEKVVLRILQTRRQALALDKLGLADADLKQLMRVLNAPQGMILVTGPTGSGKTVTLYSAISWLNHVSRNICSVEDPVEIPLPGINQTAINPKADLDFSRILRALLRQDPDVIMVGEIRDAETAEIAVKAAQTGHLVMSTLHTNSAPETLTRLSHLGIPGYLIAAALKLVIAQRLVRRLCPRCKTPADPLAHFPAALWRGPLNNWRANGCSHCLSGYYDRVAIYELLPITPQLQQALANNAGSGELSRLACQSGSPSLLEAGLSLVHEGVTSIAEIYRIVGAGAWHQEPAS</sequence>
<dbReference type="InterPro" id="IPR027417">
    <property type="entry name" value="P-loop_NTPase"/>
</dbReference>
<name>A0A2U1U5D2_9GAMM</name>
<dbReference type="Pfam" id="PF00437">
    <property type="entry name" value="T2SSE"/>
    <property type="match status" value="1"/>
</dbReference>
<organism evidence="5 6">
    <name type="scientific">Brenneria corticis</name>
    <dbReference type="NCBI Taxonomy" id="2173106"/>
    <lineage>
        <taxon>Bacteria</taxon>
        <taxon>Pseudomonadati</taxon>
        <taxon>Pseudomonadota</taxon>
        <taxon>Gammaproteobacteria</taxon>
        <taxon>Enterobacterales</taxon>
        <taxon>Pectobacteriaceae</taxon>
        <taxon>Brenneria</taxon>
    </lineage>
</organism>
<evidence type="ECO:0000313" key="6">
    <source>
        <dbReference type="Proteomes" id="UP000296159"/>
    </source>
</evidence>
<dbReference type="RefSeq" id="WP_136166121.1">
    <property type="nucleotide sequence ID" value="NZ_KZ819076.1"/>
</dbReference>
<dbReference type="GO" id="GO:0005524">
    <property type="term" value="F:ATP binding"/>
    <property type="evidence" value="ECO:0007669"/>
    <property type="project" value="UniProtKB-KW"/>
</dbReference>
<evidence type="ECO:0000256" key="1">
    <source>
        <dbReference type="ARBA" id="ARBA00006611"/>
    </source>
</evidence>
<comment type="caution">
    <text evidence="5">The sequence shown here is derived from an EMBL/GenBank/DDBJ whole genome shotgun (WGS) entry which is preliminary data.</text>
</comment>
<dbReference type="SMART" id="SM00382">
    <property type="entry name" value="AAA"/>
    <property type="match status" value="1"/>
</dbReference>
<dbReference type="CDD" id="cd01129">
    <property type="entry name" value="PulE-GspE-like"/>
    <property type="match status" value="1"/>
</dbReference>
<reference evidence="5 6" key="1">
    <citation type="submission" date="2018-04" db="EMBL/GenBank/DDBJ databases">
        <title>Brenneria corticis sp.nov.</title>
        <authorList>
            <person name="Li Y."/>
        </authorList>
    </citation>
    <scope>NUCLEOTIDE SEQUENCE [LARGE SCALE GENOMIC DNA]</scope>
    <source>
        <strain evidence="5 6">CFCC 11842</strain>
    </source>
</reference>
<dbReference type="PANTHER" id="PTHR30258:SF1">
    <property type="entry name" value="PROTEIN TRANSPORT PROTEIN HOFB HOMOLOG"/>
    <property type="match status" value="1"/>
</dbReference>